<name>A0A8X6NCZ6_NEPPI</name>
<dbReference type="AlphaFoldDB" id="A0A8X6NCZ6"/>
<evidence type="ECO:0000313" key="2">
    <source>
        <dbReference type="EMBL" id="GFT07073.1"/>
    </source>
</evidence>
<keyword evidence="3" id="KW-1185">Reference proteome</keyword>
<evidence type="ECO:0000313" key="3">
    <source>
        <dbReference type="Proteomes" id="UP000887013"/>
    </source>
</evidence>
<reference evidence="2" key="1">
    <citation type="submission" date="2020-08" db="EMBL/GenBank/DDBJ databases">
        <title>Multicomponent nature underlies the extraordinary mechanical properties of spider dragline silk.</title>
        <authorList>
            <person name="Kono N."/>
            <person name="Nakamura H."/>
            <person name="Mori M."/>
            <person name="Yoshida Y."/>
            <person name="Ohtoshi R."/>
            <person name="Malay A.D."/>
            <person name="Moran D.A.P."/>
            <person name="Tomita M."/>
            <person name="Numata K."/>
            <person name="Arakawa K."/>
        </authorList>
    </citation>
    <scope>NUCLEOTIDE SEQUENCE</scope>
</reference>
<evidence type="ECO:0000256" key="1">
    <source>
        <dbReference type="SAM" id="MobiDB-lite"/>
    </source>
</evidence>
<feature type="region of interest" description="Disordered" evidence="1">
    <location>
        <begin position="71"/>
        <end position="95"/>
    </location>
</feature>
<feature type="compositionally biased region" description="Polar residues" evidence="1">
    <location>
        <begin position="74"/>
        <end position="90"/>
    </location>
</feature>
<proteinExistence type="predicted"/>
<organism evidence="2 3">
    <name type="scientific">Nephila pilipes</name>
    <name type="common">Giant wood spider</name>
    <name type="synonym">Nephila maculata</name>
    <dbReference type="NCBI Taxonomy" id="299642"/>
    <lineage>
        <taxon>Eukaryota</taxon>
        <taxon>Metazoa</taxon>
        <taxon>Ecdysozoa</taxon>
        <taxon>Arthropoda</taxon>
        <taxon>Chelicerata</taxon>
        <taxon>Arachnida</taxon>
        <taxon>Araneae</taxon>
        <taxon>Araneomorphae</taxon>
        <taxon>Entelegynae</taxon>
        <taxon>Araneoidea</taxon>
        <taxon>Nephilidae</taxon>
        <taxon>Nephila</taxon>
    </lineage>
</organism>
<protein>
    <submittedName>
        <fullName evidence="2">Uncharacterized protein</fullName>
    </submittedName>
</protein>
<comment type="caution">
    <text evidence="2">The sequence shown here is derived from an EMBL/GenBank/DDBJ whole genome shotgun (WGS) entry which is preliminary data.</text>
</comment>
<sequence>MMHLTYMSPLDVYRSGIFQKRATALTAIYLTIPESSAVSRHLTGDQKCSLLQLWRLASWKGFSRFPQPKKQFTKKLSSANATKGHQQSPAGRSEPEFSHCFMYTQNEIHSITKKRRTKELSDGDKNWRIEKLCTE</sequence>
<dbReference type="EMBL" id="BMAW01056694">
    <property type="protein sequence ID" value="GFT07073.1"/>
    <property type="molecule type" value="Genomic_DNA"/>
</dbReference>
<gene>
    <name evidence="2" type="ORF">NPIL_520411</name>
</gene>
<accession>A0A8X6NCZ6</accession>
<dbReference type="Proteomes" id="UP000887013">
    <property type="component" value="Unassembled WGS sequence"/>
</dbReference>